<dbReference type="AlphaFoldDB" id="A0A0E9X0H6"/>
<dbReference type="EMBL" id="GBXM01012626">
    <property type="protein sequence ID" value="JAH95951.1"/>
    <property type="molecule type" value="Transcribed_RNA"/>
</dbReference>
<name>A0A0E9X0H6_ANGAN</name>
<organism evidence="1">
    <name type="scientific">Anguilla anguilla</name>
    <name type="common">European freshwater eel</name>
    <name type="synonym">Muraena anguilla</name>
    <dbReference type="NCBI Taxonomy" id="7936"/>
    <lineage>
        <taxon>Eukaryota</taxon>
        <taxon>Metazoa</taxon>
        <taxon>Chordata</taxon>
        <taxon>Craniata</taxon>
        <taxon>Vertebrata</taxon>
        <taxon>Euteleostomi</taxon>
        <taxon>Actinopterygii</taxon>
        <taxon>Neopterygii</taxon>
        <taxon>Teleostei</taxon>
        <taxon>Anguilliformes</taxon>
        <taxon>Anguillidae</taxon>
        <taxon>Anguilla</taxon>
    </lineage>
</organism>
<reference evidence="1" key="2">
    <citation type="journal article" date="2015" name="Fish Shellfish Immunol.">
        <title>Early steps in the European eel (Anguilla anguilla)-Vibrio vulnificus interaction in the gills: Role of the RtxA13 toxin.</title>
        <authorList>
            <person name="Callol A."/>
            <person name="Pajuelo D."/>
            <person name="Ebbesson L."/>
            <person name="Teles M."/>
            <person name="MacKenzie S."/>
            <person name="Amaro C."/>
        </authorList>
    </citation>
    <scope>NUCLEOTIDE SEQUENCE</scope>
</reference>
<proteinExistence type="predicted"/>
<accession>A0A0E9X0H6</accession>
<reference evidence="1" key="1">
    <citation type="submission" date="2014-11" db="EMBL/GenBank/DDBJ databases">
        <authorList>
            <person name="Amaro Gonzalez C."/>
        </authorList>
    </citation>
    <scope>NUCLEOTIDE SEQUENCE</scope>
</reference>
<evidence type="ECO:0000313" key="1">
    <source>
        <dbReference type="EMBL" id="JAH95951.1"/>
    </source>
</evidence>
<sequence length="53" mass="6013">MSAFISRSVGLSQLRNYRPVQGRTIVICDSRTQCKHCENLKMQAIEELMSAVL</sequence>
<protein>
    <submittedName>
        <fullName evidence="1">Uncharacterized protein</fullName>
    </submittedName>
</protein>